<keyword evidence="6" id="KW-0496">Mitochondrion</keyword>
<dbReference type="GO" id="GO:0032543">
    <property type="term" value="P:mitochondrial translation"/>
    <property type="evidence" value="ECO:0007669"/>
    <property type="project" value="InterPro"/>
</dbReference>
<dbReference type="InterPro" id="IPR001648">
    <property type="entry name" value="Ribosomal_bS18"/>
</dbReference>
<dbReference type="GO" id="GO:0005763">
    <property type="term" value="C:mitochondrial small ribosomal subunit"/>
    <property type="evidence" value="ECO:0007669"/>
    <property type="project" value="UniProtKB-ARBA"/>
</dbReference>
<dbReference type="SUPFAM" id="SSF46911">
    <property type="entry name" value="Ribosomal protein S18"/>
    <property type="match status" value="1"/>
</dbReference>
<keyword evidence="13" id="KW-1185">Reference proteome</keyword>
<dbReference type="Proteomes" id="UP001292094">
    <property type="component" value="Unassembled WGS sequence"/>
</dbReference>
<keyword evidence="4" id="KW-0809">Transit peptide</keyword>
<organism evidence="12 13">
    <name type="scientific">Petrolisthes manimaculis</name>
    <dbReference type="NCBI Taxonomy" id="1843537"/>
    <lineage>
        <taxon>Eukaryota</taxon>
        <taxon>Metazoa</taxon>
        <taxon>Ecdysozoa</taxon>
        <taxon>Arthropoda</taxon>
        <taxon>Crustacea</taxon>
        <taxon>Multicrustacea</taxon>
        <taxon>Malacostraca</taxon>
        <taxon>Eumalacostraca</taxon>
        <taxon>Eucarida</taxon>
        <taxon>Decapoda</taxon>
        <taxon>Pleocyemata</taxon>
        <taxon>Anomura</taxon>
        <taxon>Galatheoidea</taxon>
        <taxon>Porcellanidae</taxon>
        <taxon>Petrolisthes</taxon>
    </lineage>
</organism>
<dbReference type="Pfam" id="PF01084">
    <property type="entry name" value="Ribosomal_S18"/>
    <property type="match status" value="1"/>
</dbReference>
<evidence type="ECO:0000256" key="2">
    <source>
        <dbReference type="ARBA" id="ARBA00006136"/>
    </source>
</evidence>
<evidence type="ECO:0000256" key="11">
    <source>
        <dbReference type="SAM" id="MobiDB-lite"/>
    </source>
</evidence>
<dbReference type="FunFam" id="4.10.640.10:FF:000008">
    <property type="entry name" value="28S ribosomal protein S18b, mitochondrial"/>
    <property type="match status" value="1"/>
</dbReference>
<accession>A0AAE1Q4U1</accession>
<evidence type="ECO:0000256" key="1">
    <source>
        <dbReference type="ARBA" id="ARBA00004173"/>
    </source>
</evidence>
<evidence type="ECO:0000256" key="6">
    <source>
        <dbReference type="ARBA" id="ARBA00023128"/>
    </source>
</evidence>
<comment type="similarity">
    <text evidence="2">Belongs to the bacterial ribosomal protein bS18 family. Mitochondrion-specific ribosomal protein mS40 subfamily.</text>
</comment>
<evidence type="ECO:0000256" key="7">
    <source>
        <dbReference type="ARBA" id="ARBA00023274"/>
    </source>
</evidence>
<evidence type="ECO:0000256" key="9">
    <source>
        <dbReference type="ARBA" id="ARBA00035130"/>
    </source>
</evidence>
<dbReference type="AlphaFoldDB" id="A0AAE1Q4U1"/>
<evidence type="ECO:0000256" key="10">
    <source>
        <dbReference type="ARBA" id="ARBA00035515"/>
    </source>
</evidence>
<comment type="caution">
    <text evidence="12">The sequence shown here is derived from an EMBL/GenBank/DDBJ whole genome shotgun (WGS) entry which is preliminary data.</text>
</comment>
<dbReference type="PANTHER" id="PTHR13329">
    <property type="entry name" value="MITOCHONDRIAL RIBOSOMAL PROTEIN S18B"/>
    <property type="match status" value="1"/>
</dbReference>
<gene>
    <name evidence="12" type="ORF">Pmani_009150</name>
</gene>
<feature type="region of interest" description="Disordered" evidence="11">
    <location>
        <begin position="74"/>
        <end position="95"/>
    </location>
</feature>
<evidence type="ECO:0000313" key="13">
    <source>
        <dbReference type="Proteomes" id="UP001292094"/>
    </source>
</evidence>
<dbReference type="InterPro" id="IPR036870">
    <property type="entry name" value="Ribosomal_bS18_sf"/>
</dbReference>
<reference evidence="12" key="1">
    <citation type="submission" date="2023-11" db="EMBL/GenBank/DDBJ databases">
        <title>Genome assemblies of two species of porcelain crab, Petrolisthes cinctipes and Petrolisthes manimaculis (Anomura: Porcellanidae).</title>
        <authorList>
            <person name="Angst P."/>
        </authorList>
    </citation>
    <scope>NUCLEOTIDE SEQUENCE</scope>
    <source>
        <strain evidence="12">PB745_02</strain>
        <tissue evidence="12">Gill</tissue>
    </source>
</reference>
<keyword evidence="3" id="KW-0597">Phosphoprotein</keyword>
<evidence type="ECO:0000256" key="5">
    <source>
        <dbReference type="ARBA" id="ARBA00022980"/>
    </source>
</evidence>
<name>A0AAE1Q4U1_9EUCA</name>
<dbReference type="EMBL" id="JAWZYT010000706">
    <property type="protein sequence ID" value="KAK4319948.1"/>
    <property type="molecule type" value="Genomic_DNA"/>
</dbReference>
<evidence type="ECO:0000256" key="4">
    <source>
        <dbReference type="ARBA" id="ARBA00022946"/>
    </source>
</evidence>
<evidence type="ECO:0000256" key="3">
    <source>
        <dbReference type="ARBA" id="ARBA00022553"/>
    </source>
</evidence>
<evidence type="ECO:0000256" key="8">
    <source>
        <dbReference type="ARBA" id="ARBA00032055"/>
    </source>
</evidence>
<dbReference type="InterPro" id="IPR040054">
    <property type="entry name" value="MRPS18B"/>
</dbReference>
<keyword evidence="7" id="KW-0687">Ribonucleoprotein</keyword>
<evidence type="ECO:0000313" key="12">
    <source>
        <dbReference type="EMBL" id="KAK4319948.1"/>
    </source>
</evidence>
<protein>
    <recommendedName>
        <fullName evidence="9">Small ribosomal subunit protein mS40</fullName>
    </recommendedName>
    <alternativeName>
        <fullName evidence="8">28S ribosomal protein S18-2, mitochondrial</fullName>
    </alternativeName>
    <alternativeName>
        <fullName evidence="10">28S ribosomal protein S18b, mitochondrial</fullName>
    </alternativeName>
</protein>
<dbReference type="Gene3D" id="4.10.640.10">
    <property type="entry name" value="Ribosomal protein S18"/>
    <property type="match status" value="1"/>
</dbReference>
<feature type="compositionally biased region" description="Basic and acidic residues" evidence="11">
    <location>
        <begin position="82"/>
        <end position="95"/>
    </location>
</feature>
<sequence length="241" mass="27945">MFSSCINFYSFKPLKMLRSIGQGVTRLLPVVCPTTHMAKAAVRVIEGRSVTKLLYEVRRIQWITTCKTMRCEVAEEEEEGEGEKKEDNIPPEKNRRQIIPVETSIKYMQSDAYKTTYGDEPVWVKYRRNFKGGLPPTKTRKTCIRDGILATGNPCPVCRDEFLVVEYRNLELIKQFISPFNGAVLPPLKTNICQKQHRRLLVAVNKARDYGLLTYDVPHRHYDYSEYYQPQQQDDTTEAGR</sequence>
<proteinExistence type="inferred from homology"/>
<comment type="subcellular location">
    <subcellularLocation>
        <location evidence="1">Mitochondrion</location>
    </subcellularLocation>
</comment>
<keyword evidence="5" id="KW-0689">Ribosomal protein</keyword>
<dbReference type="PANTHER" id="PTHR13329:SF2">
    <property type="entry name" value="SMALL RIBOSOMAL SUBUNIT PROTEIN MS40"/>
    <property type="match status" value="1"/>
</dbReference>
<dbReference type="GO" id="GO:0003735">
    <property type="term" value="F:structural constituent of ribosome"/>
    <property type="evidence" value="ECO:0007669"/>
    <property type="project" value="InterPro"/>
</dbReference>